<evidence type="ECO:0000256" key="1">
    <source>
        <dbReference type="SAM" id="MobiDB-lite"/>
    </source>
</evidence>
<name>A0AAQ4D830_AMBAM</name>
<feature type="region of interest" description="Disordered" evidence="1">
    <location>
        <begin position="139"/>
        <end position="161"/>
    </location>
</feature>
<keyword evidence="3" id="KW-1185">Reference proteome</keyword>
<comment type="caution">
    <text evidence="2">The sequence shown here is derived from an EMBL/GenBank/DDBJ whole genome shotgun (WGS) entry which is preliminary data.</text>
</comment>
<dbReference type="AlphaFoldDB" id="A0AAQ4D830"/>
<gene>
    <name evidence="2" type="ORF">V5799_003745</name>
</gene>
<evidence type="ECO:0000313" key="2">
    <source>
        <dbReference type="EMBL" id="KAK8758620.1"/>
    </source>
</evidence>
<feature type="compositionally biased region" description="Basic residues" evidence="1">
    <location>
        <begin position="150"/>
        <end position="161"/>
    </location>
</feature>
<dbReference type="Proteomes" id="UP001321473">
    <property type="component" value="Unassembled WGS sequence"/>
</dbReference>
<reference evidence="2 3" key="1">
    <citation type="journal article" date="2023" name="Arcadia Sci">
        <title>De novo assembly of a long-read Amblyomma americanum tick genome.</title>
        <authorList>
            <person name="Chou S."/>
            <person name="Poskanzer K.E."/>
            <person name="Rollins M."/>
            <person name="Thuy-Boun P.S."/>
        </authorList>
    </citation>
    <scope>NUCLEOTIDE SEQUENCE [LARGE SCALE GENOMIC DNA]</scope>
    <source>
        <strain evidence="2">F_SG_1</strain>
        <tissue evidence="2">Salivary glands</tissue>
    </source>
</reference>
<protein>
    <recommendedName>
        <fullName evidence="4">SAP domain-containing protein</fullName>
    </recommendedName>
</protein>
<feature type="compositionally biased region" description="Polar residues" evidence="1">
    <location>
        <begin position="1"/>
        <end position="12"/>
    </location>
</feature>
<sequence length="161" mass="17945">MAQSTGSQSNAISEDATAARRTPSTDSTIGYSPLSSVYRNLLGTLTKKQLVDELKCCELMGSGGKDELISRILEDNIPQRASYEMDPPTISQAANEDDRQAYLEALSTIKELRSEVKDRPSAARSGYYVHRTRSVRQRLPSCPNANGKRHEFRTKPHFSYC</sequence>
<proteinExistence type="predicted"/>
<feature type="region of interest" description="Disordered" evidence="1">
    <location>
        <begin position="1"/>
        <end position="30"/>
    </location>
</feature>
<organism evidence="2 3">
    <name type="scientific">Amblyomma americanum</name>
    <name type="common">Lone star tick</name>
    <dbReference type="NCBI Taxonomy" id="6943"/>
    <lineage>
        <taxon>Eukaryota</taxon>
        <taxon>Metazoa</taxon>
        <taxon>Ecdysozoa</taxon>
        <taxon>Arthropoda</taxon>
        <taxon>Chelicerata</taxon>
        <taxon>Arachnida</taxon>
        <taxon>Acari</taxon>
        <taxon>Parasitiformes</taxon>
        <taxon>Ixodida</taxon>
        <taxon>Ixodoidea</taxon>
        <taxon>Ixodidae</taxon>
        <taxon>Amblyomminae</taxon>
        <taxon>Amblyomma</taxon>
    </lineage>
</organism>
<accession>A0AAQ4D830</accession>
<evidence type="ECO:0000313" key="3">
    <source>
        <dbReference type="Proteomes" id="UP001321473"/>
    </source>
</evidence>
<dbReference type="EMBL" id="JARKHS020033915">
    <property type="protein sequence ID" value="KAK8758620.1"/>
    <property type="molecule type" value="Genomic_DNA"/>
</dbReference>
<evidence type="ECO:0008006" key="4">
    <source>
        <dbReference type="Google" id="ProtNLM"/>
    </source>
</evidence>